<evidence type="ECO:0000313" key="3">
    <source>
        <dbReference type="EMBL" id="MBP2239526.1"/>
    </source>
</evidence>
<dbReference type="Gene3D" id="3.40.710.10">
    <property type="entry name" value="DD-peptidase/beta-lactamase superfamily"/>
    <property type="match status" value="1"/>
</dbReference>
<keyword evidence="1" id="KW-1133">Transmembrane helix</keyword>
<dbReference type="GO" id="GO:0009002">
    <property type="term" value="F:serine-type D-Ala-D-Ala carboxypeptidase activity"/>
    <property type="evidence" value="ECO:0007669"/>
    <property type="project" value="UniProtKB-EC"/>
</dbReference>
<protein>
    <submittedName>
        <fullName evidence="3">D-alanyl-D-alanine carboxypeptidase</fullName>
        <ecNumber evidence="3">3.4.16.4</ecNumber>
    </submittedName>
</protein>
<dbReference type="InterPro" id="IPR000871">
    <property type="entry name" value="Beta-lactam_class-A"/>
</dbReference>
<feature type="transmembrane region" description="Helical" evidence="1">
    <location>
        <begin position="5"/>
        <end position="26"/>
    </location>
</feature>
<keyword evidence="3" id="KW-0645">Protease</keyword>
<dbReference type="EC" id="3.4.16.4" evidence="3"/>
<keyword evidence="1" id="KW-0472">Membrane</keyword>
<evidence type="ECO:0000259" key="2">
    <source>
        <dbReference type="Pfam" id="PF13354"/>
    </source>
</evidence>
<keyword evidence="1" id="KW-0812">Transmembrane</keyword>
<dbReference type="Proteomes" id="UP001519293">
    <property type="component" value="Unassembled WGS sequence"/>
</dbReference>
<dbReference type="Pfam" id="PF13354">
    <property type="entry name" value="Beta-lactamase2"/>
    <property type="match status" value="1"/>
</dbReference>
<gene>
    <name evidence="3" type="ORF">J2Z40_000079</name>
</gene>
<dbReference type="EMBL" id="JAGIKZ010000001">
    <property type="protein sequence ID" value="MBP2239526.1"/>
    <property type="molecule type" value="Genomic_DNA"/>
</dbReference>
<comment type="caution">
    <text evidence="3">The sequence shown here is derived from an EMBL/GenBank/DDBJ whole genome shotgun (WGS) entry which is preliminary data.</text>
</comment>
<dbReference type="PANTHER" id="PTHR35333">
    <property type="entry name" value="BETA-LACTAMASE"/>
    <property type="match status" value="1"/>
</dbReference>
<feature type="domain" description="Beta-lactamase class A catalytic" evidence="2">
    <location>
        <begin position="58"/>
        <end position="277"/>
    </location>
</feature>
<name>A0ABS4R9G5_9BACI</name>
<dbReference type="InterPro" id="IPR045155">
    <property type="entry name" value="Beta-lactam_cat"/>
</dbReference>
<dbReference type="InterPro" id="IPR012338">
    <property type="entry name" value="Beta-lactam/transpept-like"/>
</dbReference>
<reference evidence="3 4" key="1">
    <citation type="submission" date="2021-03" db="EMBL/GenBank/DDBJ databases">
        <title>Genomic Encyclopedia of Type Strains, Phase IV (KMG-IV): sequencing the most valuable type-strain genomes for metagenomic binning, comparative biology and taxonomic classification.</title>
        <authorList>
            <person name="Goeker M."/>
        </authorList>
    </citation>
    <scope>NUCLEOTIDE SEQUENCE [LARGE SCALE GENOMIC DNA]</scope>
    <source>
        <strain evidence="3 4">DSM 26675</strain>
    </source>
</reference>
<organism evidence="3 4">
    <name type="scientific">Cytobacillus eiseniae</name>
    <dbReference type="NCBI Taxonomy" id="762947"/>
    <lineage>
        <taxon>Bacteria</taxon>
        <taxon>Bacillati</taxon>
        <taxon>Bacillota</taxon>
        <taxon>Bacilli</taxon>
        <taxon>Bacillales</taxon>
        <taxon>Bacillaceae</taxon>
        <taxon>Cytobacillus</taxon>
    </lineage>
</organism>
<keyword evidence="4" id="KW-1185">Reference proteome</keyword>
<sequence length="374" mass="42819">MKIIIWLIAGGVVLSGIIIGIGIIQYKREVTETNPDYIIELMKEKAKNNTISLSINHNNENWVQVNENIPLPLASTVKIIIAIEYAKQAADGRVNPNSNVSLKDLESYFVPKTDGGAHKAWLAQLKREQYTDKVPLKEVANGMIAFSSNANTDYLIQVLGLDRINQVLPQLGIPNHEPIYPLVSSLFIPSRLMAEKNITKEEALTLLRDMDMEEYRNRAIHIHKNWHTEKPTANEKKRLIKEFDMEFQKVWSDRLTKATTKEYASLLSKLNRKEFFNMDVHEHLDPLMEQLMKNPNNREWLLHAGQKGGSTAFVFTLAMYATDKEGNQTEIAFFSNDLSIIEQAKLSQVMNAFQLEFLTNSDFREYVKSELSHL</sequence>
<proteinExistence type="predicted"/>
<dbReference type="RefSeq" id="WP_066394917.1">
    <property type="nucleotide sequence ID" value="NZ_JAGIKZ010000001.1"/>
</dbReference>
<keyword evidence="3" id="KW-0121">Carboxypeptidase</keyword>
<dbReference type="PANTHER" id="PTHR35333:SF3">
    <property type="entry name" value="BETA-LACTAMASE-TYPE TRANSPEPTIDASE FOLD CONTAINING PROTEIN"/>
    <property type="match status" value="1"/>
</dbReference>
<dbReference type="SUPFAM" id="SSF56601">
    <property type="entry name" value="beta-lactamase/transpeptidase-like"/>
    <property type="match status" value="1"/>
</dbReference>
<accession>A0ABS4R9G5</accession>
<evidence type="ECO:0000313" key="4">
    <source>
        <dbReference type="Proteomes" id="UP001519293"/>
    </source>
</evidence>
<evidence type="ECO:0000256" key="1">
    <source>
        <dbReference type="SAM" id="Phobius"/>
    </source>
</evidence>
<keyword evidence="3" id="KW-0378">Hydrolase</keyword>